<dbReference type="SUPFAM" id="SSF55781">
    <property type="entry name" value="GAF domain-like"/>
    <property type="match status" value="1"/>
</dbReference>
<dbReference type="Pfam" id="PF00512">
    <property type="entry name" value="HisKA"/>
    <property type="match status" value="1"/>
</dbReference>
<sequence length="1178" mass="133286">MINTVRVLIVEDLSTDAELAEREVLKVLPRSRFLRVETQEDFLASFESFQPDMIISDYMLPYFDGMSALKLAQEHAPETPFIILTGSMNEETAVECMKAGAWDYVIKEHTKRLGPAVLAALEQKHLRIEKLRAEEALRESEKHYRLLFKNMLEGLAHCRIIIDNGKPRDFVHLNVNDSFRRMTGLDDPVGKRVTEIVPGIGDSNPELFEIFGRVSQSGIPETFETYIKPLGIWLAISVYSTEKDYFVAVSYDITKRKEAEQAKNEQTKLLSTLINGLPDIVALQRPDHSVIFYNQAGYDFLDTSHSEIDDRKCFSLGSRDGVIEACATTKVGLSGQIETTERYFPEKKTWLETRALPVLDDSGKPSMIIEILRDITDRKRSEEALRKSEERLRLALEATSDGVWDWNIETGEVLRSPGFFSMLGYEAEEFSASFEEWRRLIHPEDLEPTIEALDEYLSGKRDTYEVEFRVSNKSGDSVWMLSRGKVVARDRDGKPLRMIGTHADITERKRAEKLMLIRMTLLEYAATHSTEELLQKTLDEVSAMTNSFIGFYHFVEDDQTTLNLQAWSTRTVNEFCRAEGKGLHYGIDQAGVWVDCVYERKPVIHNDYSALHHRKGMPPGHAPVIRELVVPVMRSDRIVAILGVGNKPSDYTEKDAEIVSYLADVVWETIQRKLAEEERIRLITAIEQSAEMVMVTDAAGTILYANPAFEKITGYSREDAIGNKPNILKSGQHNNDFYEHLWKTITDGKVWSGRIINRKKDGSLFEEESTISPVKDDSGKIANYVAVKRDVTREVSLQAQLLQAQKMEAVGTLAGGIAHDFNNILQVTLGYSELLLQEKEEGDSEYADLKKILHAAKNGAELVQSLLTFSRKVEPKFVQLSINRQITQVEKLLRRTIPRMIEIQLNLDPDVSEIDADPTQIEQVLMNLAVNARDAMPDGGTITIRTHDVTLDTDYCNFHAEATPGDYVLLSVSDTGHGMHKEELQHIFEPFYTTKELGRGTGLGLAIIYGIIKQHGGHIACYSEVGKGTRFEIYFPAIKRDTITDIESSLEMPAFGTETVLIVDDERFVRELGCRILERNGYSVLTADDGEEALKVYSQEKDKIDLVILDLIMPTMGGRDCLRKLLMLDSHARIIIASGYSADSSTKECLEIGAKGFVPKPFRFKELLRQVRKTLDEK</sequence>
<dbReference type="Pfam" id="PF08447">
    <property type="entry name" value="PAS_3"/>
    <property type="match status" value="1"/>
</dbReference>
<evidence type="ECO:0000259" key="11">
    <source>
        <dbReference type="PROSITE" id="PS50110"/>
    </source>
</evidence>
<dbReference type="SMART" id="SM00388">
    <property type="entry name" value="HisKA"/>
    <property type="match status" value="1"/>
</dbReference>
<dbReference type="PROSITE" id="PS50110">
    <property type="entry name" value="RESPONSE_REGULATORY"/>
    <property type="match status" value="2"/>
</dbReference>
<feature type="domain" description="PAS" evidence="12">
    <location>
        <begin position="678"/>
        <end position="723"/>
    </location>
</feature>
<dbReference type="AlphaFoldDB" id="I4C1Y3"/>
<keyword evidence="5" id="KW-0547">Nucleotide-binding</keyword>
<feature type="domain" description="Histidine kinase" evidence="10">
    <location>
        <begin position="816"/>
        <end position="1039"/>
    </location>
</feature>
<dbReference type="InterPro" id="IPR035965">
    <property type="entry name" value="PAS-like_dom_sf"/>
</dbReference>
<dbReference type="SUPFAM" id="SSF52172">
    <property type="entry name" value="CheY-like"/>
    <property type="match status" value="2"/>
</dbReference>
<dbReference type="SMART" id="SM00387">
    <property type="entry name" value="HATPase_c"/>
    <property type="match status" value="1"/>
</dbReference>
<dbReference type="CDD" id="cd00156">
    <property type="entry name" value="REC"/>
    <property type="match status" value="1"/>
</dbReference>
<evidence type="ECO:0000256" key="7">
    <source>
        <dbReference type="ARBA" id="ARBA00022840"/>
    </source>
</evidence>
<accession>I4C1Y3</accession>
<dbReference type="SMART" id="SM00086">
    <property type="entry name" value="PAC"/>
    <property type="match status" value="3"/>
</dbReference>
<evidence type="ECO:0000256" key="3">
    <source>
        <dbReference type="ARBA" id="ARBA00022553"/>
    </source>
</evidence>
<dbReference type="InterPro" id="IPR036890">
    <property type="entry name" value="HATPase_C_sf"/>
</dbReference>
<dbReference type="Gene3D" id="3.30.450.20">
    <property type="entry name" value="PAS domain"/>
    <property type="match status" value="4"/>
</dbReference>
<name>I4C1Y3_DESTA</name>
<dbReference type="Gene3D" id="3.40.50.2300">
    <property type="match status" value="2"/>
</dbReference>
<keyword evidence="6" id="KW-0418">Kinase</keyword>
<feature type="domain" description="PAC" evidence="13">
    <location>
        <begin position="333"/>
        <end position="387"/>
    </location>
</feature>
<evidence type="ECO:0000313" key="15">
    <source>
        <dbReference type="Proteomes" id="UP000006055"/>
    </source>
</evidence>
<dbReference type="PROSITE" id="PS50109">
    <property type="entry name" value="HIS_KIN"/>
    <property type="match status" value="1"/>
</dbReference>
<evidence type="ECO:0000256" key="1">
    <source>
        <dbReference type="ARBA" id="ARBA00000085"/>
    </source>
</evidence>
<dbReference type="CDD" id="cd00082">
    <property type="entry name" value="HisKA"/>
    <property type="match status" value="1"/>
</dbReference>
<dbReference type="InterPro" id="IPR013655">
    <property type="entry name" value="PAS_fold_3"/>
</dbReference>
<dbReference type="InterPro" id="IPR003594">
    <property type="entry name" value="HATPase_dom"/>
</dbReference>
<dbReference type="SMART" id="SM00091">
    <property type="entry name" value="PAS"/>
    <property type="match status" value="3"/>
</dbReference>
<dbReference type="EMBL" id="CP003360">
    <property type="protein sequence ID" value="AFM23574.1"/>
    <property type="molecule type" value="Genomic_DNA"/>
</dbReference>
<evidence type="ECO:0000256" key="8">
    <source>
        <dbReference type="ARBA" id="ARBA00023012"/>
    </source>
</evidence>
<dbReference type="eggNOG" id="COG2202">
    <property type="taxonomic scope" value="Bacteria"/>
</dbReference>
<dbReference type="InterPro" id="IPR011006">
    <property type="entry name" value="CheY-like_superfamily"/>
</dbReference>
<evidence type="ECO:0000259" key="12">
    <source>
        <dbReference type="PROSITE" id="PS50112"/>
    </source>
</evidence>
<dbReference type="InterPro" id="IPR005467">
    <property type="entry name" value="His_kinase_dom"/>
</dbReference>
<evidence type="ECO:0000256" key="5">
    <source>
        <dbReference type="ARBA" id="ARBA00022741"/>
    </source>
</evidence>
<evidence type="ECO:0000313" key="14">
    <source>
        <dbReference type="EMBL" id="AFM23574.1"/>
    </source>
</evidence>
<dbReference type="OrthoDB" id="9761263at2"/>
<dbReference type="PROSITE" id="PS50113">
    <property type="entry name" value="PAC"/>
    <property type="match status" value="3"/>
</dbReference>
<evidence type="ECO:0000256" key="6">
    <source>
        <dbReference type="ARBA" id="ARBA00022777"/>
    </source>
</evidence>
<dbReference type="Gene3D" id="3.30.565.10">
    <property type="entry name" value="Histidine kinase-like ATPase, C-terminal domain"/>
    <property type="match status" value="1"/>
</dbReference>
<comment type="catalytic activity">
    <reaction evidence="1">
        <text>ATP + protein L-histidine = ADP + protein N-phospho-L-histidine.</text>
        <dbReference type="EC" id="2.7.13.3"/>
    </reaction>
</comment>
<feature type="domain" description="PAC" evidence="13">
    <location>
        <begin position="749"/>
        <end position="803"/>
    </location>
</feature>
<feature type="domain" description="Response regulatory" evidence="11">
    <location>
        <begin position="6"/>
        <end position="122"/>
    </location>
</feature>
<reference evidence="15" key="1">
    <citation type="submission" date="2012-06" db="EMBL/GenBank/DDBJ databases">
        <title>Complete sequence of chromosome of Desulfomonile tiedjei DSM 6799.</title>
        <authorList>
            <person name="Lucas S."/>
            <person name="Copeland A."/>
            <person name="Lapidus A."/>
            <person name="Glavina del Rio T."/>
            <person name="Dalin E."/>
            <person name="Tice H."/>
            <person name="Bruce D."/>
            <person name="Goodwin L."/>
            <person name="Pitluck S."/>
            <person name="Peters L."/>
            <person name="Ovchinnikova G."/>
            <person name="Zeytun A."/>
            <person name="Lu M."/>
            <person name="Kyrpides N."/>
            <person name="Mavromatis K."/>
            <person name="Ivanova N."/>
            <person name="Brettin T."/>
            <person name="Detter J.C."/>
            <person name="Han C."/>
            <person name="Larimer F."/>
            <person name="Land M."/>
            <person name="Hauser L."/>
            <person name="Markowitz V."/>
            <person name="Cheng J.-F."/>
            <person name="Hugenholtz P."/>
            <person name="Woyke T."/>
            <person name="Wu D."/>
            <person name="Spring S."/>
            <person name="Schroeder M."/>
            <person name="Brambilla E."/>
            <person name="Klenk H.-P."/>
            <person name="Eisen J.A."/>
        </authorList>
    </citation>
    <scope>NUCLEOTIDE SEQUENCE [LARGE SCALE GENOMIC DNA]</scope>
    <source>
        <strain evidence="15">ATCC 49306 / DSM 6799 / DCB-1</strain>
    </source>
</reference>
<dbReference type="SUPFAM" id="SSF55874">
    <property type="entry name" value="ATPase domain of HSP90 chaperone/DNA topoisomerase II/histidine kinase"/>
    <property type="match status" value="1"/>
</dbReference>
<dbReference type="KEGG" id="dti:Desti_0850"/>
<keyword evidence="15" id="KW-1185">Reference proteome</keyword>
<dbReference type="Gene3D" id="1.10.287.130">
    <property type="match status" value="1"/>
</dbReference>
<proteinExistence type="predicted"/>
<gene>
    <name evidence="14" type="ordered locus">Desti_0850</name>
</gene>
<dbReference type="eggNOG" id="COG2203">
    <property type="taxonomic scope" value="Bacteria"/>
</dbReference>
<dbReference type="InterPro" id="IPR000014">
    <property type="entry name" value="PAS"/>
</dbReference>
<feature type="domain" description="Response regulatory" evidence="11">
    <location>
        <begin position="1059"/>
        <end position="1175"/>
    </location>
</feature>
<dbReference type="PATRIC" id="fig|706587.4.peg.969"/>
<dbReference type="GO" id="GO:0000155">
    <property type="term" value="F:phosphorelay sensor kinase activity"/>
    <property type="evidence" value="ECO:0007669"/>
    <property type="project" value="InterPro"/>
</dbReference>
<dbReference type="GO" id="GO:0005524">
    <property type="term" value="F:ATP binding"/>
    <property type="evidence" value="ECO:0007669"/>
    <property type="project" value="UniProtKB-KW"/>
</dbReference>
<feature type="modified residue" description="4-aspartylphosphate" evidence="9">
    <location>
        <position position="57"/>
    </location>
</feature>
<dbReference type="InterPro" id="IPR003018">
    <property type="entry name" value="GAF"/>
</dbReference>
<organism evidence="14 15">
    <name type="scientific">Desulfomonile tiedjei (strain ATCC 49306 / DSM 6799 / DCB-1)</name>
    <dbReference type="NCBI Taxonomy" id="706587"/>
    <lineage>
        <taxon>Bacteria</taxon>
        <taxon>Pseudomonadati</taxon>
        <taxon>Thermodesulfobacteriota</taxon>
        <taxon>Desulfomonilia</taxon>
        <taxon>Desulfomonilales</taxon>
        <taxon>Desulfomonilaceae</taxon>
        <taxon>Desulfomonile</taxon>
    </lineage>
</organism>
<dbReference type="PANTHER" id="PTHR43065">
    <property type="entry name" value="SENSOR HISTIDINE KINASE"/>
    <property type="match status" value="1"/>
</dbReference>
<dbReference type="InterPro" id="IPR001610">
    <property type="entry name" value="PAC"/>
</dbReference>
<dbReference type="Proteomes" id="UP000006055">
    <property type="component" value="Chromosome"/>
</dbReference>
<keyword evidence="4" id="KW-0808">Transferase</keyword>
<dbReference type="Pfam" id="PF02518">
    <property type="entry name" value="HATPase_c"/>
    <property type="match status" value="1"/>
</dbReference>
<dbReference type="Gene3D" id="3.30.450.40">
    <property type="match status" value="1"/>
</dbReference>
<dbReference type="InterPro" id="IPR001789">
    <property type="entry name" value="Sig_transdc_resp-reg_receiver"/>
</dbReference>
<dbReference type="PRINTS" id="PR00344">
    <property type="entry name" value="BCTRLSENSOR"/>
</dbReference>
<evidence type="ECO:0000256" key="2">
    <source>
        <dbReference type="ARBA" id="ARBA00012438"/>
    </source>
</evidence>
<feature type="modified residue" description="4-aspartylphosphate" evidence="9">
    <location>
        <position position="1110"/>
    </location>
</feature>
<dbReference type="CDD" id="cd00130">
    <property type="entry name" value="PAS"/>
    <property type="match status" value="2"/>
</dbReference>
<dbReference type="SUPFAM" id="SSF47384">
    <property type="entry name" value="Homodimeric domain of signal transducing histidine kinase"/>
    <property type="match status" value="1"/>
</dbReference>
<feature type="domain" description="PAC" evidence="13">
    <location>
        <begin position="464"/>
        <end position="517"/>
    </location>
</feature>
<dbReference type="SMART" id="SM00065">
    <property type="entry name" value="GAF"/>
    <property type="match status" value="1"/>
</dbReference>
<dbReference type="PROSITE" id="PS50112">
    <property type="entry name" value="PAS"/>
    <property type="match status" value="2"/>
</dbReference>
<keyword evidence="7" id="KW-0067">ATP-binding</keyword>
<protein>
    <recommendedName>
        <fullName evidence="2">histidine kinase</fullName>
        <ecNumber evidence="2">2.7.13.3</ecNumber>
    </recommendedName>
</protein>
<dbReference type="Pfam" id="PF13185">
    <property type="entry name" value="GAF_2"/>
    <property type="match status" value="1"/>
</dbReference>
<dbReference type="HOGENOM" id="CLU_302015_0_0_7"/>
<dbReference type="InterPro" id="IPR003661">
    <property type="entry name" value="HisK_dim/P_dom"/>
</dbReference>
<evidence type="ECO:0000256" key="9">
    <source>
        <dbReference type="PROSITE-ProRule" id="PRU00169"/>
    </source>
</evidence>
<dbReference type="eggNOG" id="COG4191">
    <property type="taxonomic scope" value="Bacteria"/>
</dbReference>
<dbReference type="EC" id="2.7.13.3" evidence="2"/>
<dbReference type="Pfam" id="PF00072">
    <property type="entry name" value="Response_reg"/>
    <property type="match status" value="2"/>
</dbReference>
<dbReference type="PANTHER" id="PTHR43065:SF46">
    <property type="entry name" value="C4-DICARBOXYLATE TRANSPORT SENSOR PROTEIN DCTB"/>
    <property type="match status" value="1"/>
</dbReference>
<dbReference type="InterPro" id="IPR000700">
    <property type="entry name" value="PAS-assoc_C"/>
</dbReference>
<keyword evidence="8" id="KW-0902">Two-component regulatory system</keyword>
<dbReference type="SMART" id="SM00448">
    <property type="entry name" value="REC"/>
    <property type="match status" value="2"/>
</dbReference>
<evidence type="ECO:0000259" key="10">
    <source>
        <dbReference type="PROSITE" id="PS50109"/>
    </source>
</evidence>
<dbReference type="STRING" id="706587.Desti_0850"/>
<dbReference type="SUPFAM" id="SSF55785">
    <property type="entry name" value="PYP-like sensor domain (PAS domain)"/>
    <property type="match status" value="4"/>
</dbReference>
<dbReference type="eggNOG" id="COG0745">
    <property type="taxonomic scope" value="Bacteria"/>
</dbReference>
<dbReference type="InterPro" id="IPR029016">
    <property type="entry name" value="GAF-like_dom_sf"/>
</dbReference>
<dbReference type="RefSeq" id="WP_014808730.1">
    <property type="nucleotide sequence ID" value="NC_018025.1"/>
</dbReference>
<dbReference type="NCBIfam" id="TIGR00229">
    <property type="entry name" value="sensory_box"/>
    <property type="match status" value="2"/>
</dbReference>
<dbReference type="Pfam" id="PF13426">
    <property type="entry name" value="PAS_9"/>
    <property type="match status" value="3"/>
</dbReference>
<feature type="domain" description="PAS" evidence="12">
    <location>
        <begin position="388"/>
        <end position="460"/>
    </location>
</feature>
<dbReference type="InterPro" id="IPR036097">
    <property type="entry name" value="HisK_dim/P_sf"/>
</dbReference>
<evidence type="ECO:0000256" key="4">
    <source>
        <dbReference type="ARBA" id="ARBA00022679"/>
    </source>
</evidence>
<keyword evidence="3 9" id="KW-0597">Phosphoprotein</keyword>
<dbReference type="InterPro" id="IPR004358">
    <property type="entry name" value="Sig_transdc_His_kin-like_C"/>
</dbReference>
<evidence type="ECO:0000259" key="13">
    <source>
        <dbReference type="PROSITE" id="PS50113"/>
    </source>
</evidence>